<sequence>MTATRRRTVTRHRAVTRRQTPEATPAVSDGDGLRWGEEEINGSSNFRGLASPKEECDNPVD</sequence>
<dbReference type="AlphaFoldDB" id="A0A5C6PHA7"/>
<dbReference type="Proteomes" id="UP000324091">
    <property type="component" value="Chromosome 11"/>
</dbReference>
<comment type="caution">
    <text evidence="2">The sequence shown here is derived from an EMBL/GenBank/DDBJ whole genome shotgun (WGS) entry which is preliminary data.</text>
</comment>
<reference evidence="2 3" key="1">
    <citation type="submission" date="2019-04" db="EMBL/GenBank/DDBJ databases">
        <title>Chromosome genome assembly for Takifugu flavidus.</title>
        <authorList>
            <person name="Xiao S."/>
        </authorList>
    </citation>
    <scope>NUCLEOTIDE SEQUENCE [LARGE SCALE GENOMIC DNA]</scope>
    <source>
        <strain evidence="2">HTHZ2018</strain>
        <tissue evidence="2">Muscle</tissue>
    </source>
</reference>
<evidence type="ECO:0000256" key="1">
    <source>
        <dbReference type="SAM" id="MobiDB-lite"/>
    </source>
</evidence>
<protein>
    <submittedName>
        <fullName evidence="2">Uncharacterized protein</fullName>
    </submittedName>
</protein>
<keyword evidence="3" id="KW-1185">Reference proteome</keyword>
<evidence type="ECO:0000313" key="2">
    <source>
        <dbReference type="EMBL" id="TWW78893.1"/>
    </source>
</evidence>
<feature type="compositionally biased region" description="Basic and acidic residues" evidence="1">
    <location>
        <begin position="52"/>
        <end position="61"/>
    </location>
</feature>
<proteinExistence type="predicted"/>
<feature type="region of interest" description="Disordered" evidence="1">
    <location>
        <begin position="1"/>
        <end position="61"/>
    </location>
</feature>
<evidence type="ECO:0000313" key="3">
    <source>
        <dbReference type="Proteomes" id="UP000324091"/>
    </source>
</evidence>
<organism evidence="2 3">
    <name type="scientific">Takifugu flavidus</name>
    <name type="common">sansaifugu</name>
    <dbReference type="NCBI Taxonomy" id="433684"/>
    <lineage>
        <taxon>Eukaryota</taxon>
        <taxon>Metazoa</taxon>
        <taxon>Chordata</taxon>
        <taxon>Craniata</taxon>
        <taxon>Vertebrata</taxon>
        <taxon>Euteleostomi</taxon>
        <taxon>Actinopterygii</taxon>
        <taxon>Neopterygii</taxon>
        <taxon>Teleostei</taxon>
        <taxon>Neoteleostei</taxon>
        <taxon>Acanthomorphata</taxon>
        <taxon>Eupercaria</taxon>
        <taxon>Tetraodontiformes</taxon>
        <taxon>Tetradontoidea</taxon>
        <taxon>Tetraodontidae</taxon>
        <taxon>Takifugu</taxon>
    </lineage>
</organism>
<dbReference type="EMBL" id="RHFK02000003">
    <property type="protein sequence ID" value="TWW78893.1"/>
    <property type="molecule type" value="Genomic_DNA"/>
</dbReference>
<gene>
    <name evidence="2" type="ORF">D4764_11G0010140</name>
</gene>
<feature type="compositionally biased region" description="Basic residues" evidence="1">
    <location>
        <begin position="1"/>
        <end position="16"/>
    </location>
</feature>
<accession>A0A5C6PHA7</accession>
<name>A0A5C6PHA7_9TELE</name>